<accession>A0ABR8RYI3</accession>
<evidence type="ECO:0000256" key="6">
    <source>
        <dbReference type="ARBA" id="ARBA00023136"/>
    </source>
</evidence>
<feature type="transmembrane region" description="Helical" evidence="7">
    <location>
        <begin position="278"/>
        <end position="301"/>
    </location>
</feature>
<evidence type="ECO:0000256" key="7">
    <source>
        <dbReference type="RuleBase" id="RU363032"/>
    </source>
</evidence>
<comment type="similarity">
    <text evidence="7">Belongs to the binding-protein-dependent transport system permease family.</text>
</comment>
<evidence type="ECO:0000313" key="9">
    <source>
        <dbReference type="EMBL" id="MBD7956271.1"/>
    </source>
</evidence>
<sequence>MTATATAPATIRRPRRSRIGDRATPARALPLVPAAVLLLLFLAGPIAWALAGSLGDRALSGTQAADPQFVGFDNYVRLFADPVLPLSIGVTVVFVVGSAIIGQNVLGLLLAVLFRSGSRAVAGTVGVLVVTAWVLPEIVAAFVSYAFLSADGTLNGILAAVGIEGPNWLYAFPVVAIILANTWRGTAFSMMIYRAALDDVPLEVIESSMLDGAGGWQRLRLITLPMIRGTIFTNLMLTTLQTLSVFTLIWVMTKGGPGNLSSTLPVLAYTEAFQFGDIGYGNAIAVVMLLLGAVFSIGYVMSLRRSGGRA</sequence>
<keyword evidence="10" id="KW-1185">Reference proteome</keyword>
<gene>
    <name evidence="9" type="ORF">H9651_01290</name>
</gene>
<dbReference type="RefSeq" id="WP_191717293.1">
    <property type="nucleotide sequence ID" value="NZ_JACSQP010000001.1"/>
</dbReference>
<reference evidence="9 10" key="1">
    <citation type="submission" date="2020-08" db="EMBL/GenBank/DDBJ databases">
        <title>A Genomic Blueprint of the Chicken Gut Microbiome.</title>
        <authorList>
            <person name="Gilroy R."/>
            <person name="Ravi A."/>
            <person name="Getino M."/>
            <person name="Pursley I."/>
            <person name="Horton D.L."/>
            <person name="Alikhan N.-F."/>
            <person name="Baker D."/>
            <person name="Gharbi K."/>
            <person name="Hall N."/>
            <person name="Watson M."/>
            <person name="Adriaenssens E.M."/>
            <person name="Foster-Nyarko E."/>
            <person name="Jarju S."/>
            <person name="Secka A."/>
            <person name="Antonio M."/>
            <person name="Oren A."/>
            <person name="Chaudhuri R."/>
            <person name="La Ragione R.M."/>
            <person name="Hildebrand F."/>
            <person name="Pallen M.J."/>
        </authorList>
    </citation>
    <scope>NUCLEOTIDE SEQUENCE [LARGE SCALE GENOMIC DNA]</scope>
    <source>
        <strain evidence="9 10">Sa4CUA7</strain>
    </source>
</reference>
<organism evidence="9 10">
    <name type="scientific">Microbacterium pullorum</name>
    <dbReference type="NCBI Taxonomy" id="2762236"/>
    <lineage>
        <taxon>Bacteria</taxon>
        <taxon>Bacillati</taxon>
        <taxon>Actinomycetota</taxon>
        <taxon>Actinomycetes</taxon>
        <taxon>Micrococcales</taxon>
        <taxon>Microbacteriaceae</taxon>
        <taxon>Microbacterium</taxon>
    </lineage>
</organism>
<feature type="transmembrane region" description="Helical" evidence="7">
    <location>
        <begin position="168"/>
        <end position="184"/>
    </location>
</feature>
<dbReference type="PROSITE" id="PS50928">
    <property type="entry name" value="ABC_TM1"/>
    <property type="match status" value="1"/>
</dbReference>
<evidence type="ECO:0000256" key="1">
    <source>
        <dbReference type="ARBA" id="ARBA00004651"/>
    </source>
</evidence>
<keyword evidence="6 7" id="KW-0472">Membrane</keyword>
<dbReference type="InterPro" id="IPR000515">
    <property type="entry name" value="MetI-like"/>
</dbReference>
<evidence type="ECO:0000313" key="10">
    <source>
        <dbReference type="Proteomes" id="UP000648352"/>
    </source>
</evidence>
<comment type="caution">
    <text evidence="9">The sequence shown here is derived from an EMBL/GenBank/DDBJ whole genome shotgun (WGS) entry which is preliminary data.</text>
</comment>
<dbReference type="Gene3D" id="1.10.3720.10">
    <property type="entry name" value="MetI-like"/>
    <property type="match status" value="1"/>
</dbReference>
<comment type="subcellular location">
    <subcellularLocation>
        <location evidence="1 7">Cell membrane</location>
        <topology evidence="1 7">Multi-pass membrane protein</topology>
    </subcellularLocation>
</comment>
<proteinExistence type="inferred from homology"/>
<dbReference type="PANTHER" id="PTHR43005">
    <property type="entry name" value="BLR7065 PROTEIN"/>
    <property type="match status" value="1"/>
</dbReference>
<dbReference type="SUPFAM" id="SSF161098">
    <property type="entry name" value="MetI-like"/>
    <property type="match status" value="1"/>
</dbReference>
<evidence type="ECO:0000256" key="5">
    <source>
        <dbReference type="ARBA" id="ARBA00022989"/>
    </source>
</evidence>
<dbReference type="Pfam" id="PF00528">
    <property type="entry name" value="BPD_transp_1"/>
    <property type="match status" value="1"/>
</dbReference>
<feature type="transmembrane region" description="Helical" evidence="7">
    <location>
        <begin position="231"/>
        <end position="252"/>
    </location>
</feature>
<feature type="domain" description="ABC transmembrane type-1" evidence="8">
    <location>
        <begin position="89"/>
        <end position="301"/>
    </location>
</feature>
<dbReference type="Proteomes" id="UP000648352">
    <property type="component" value="Unassembled WGS sequence"/>
</dbReference>
<protein>
    <submittedName>
        <fullName evidence="9">Sugar ABC transporter permease</fullName>
    </submittedName>
</protein>
<evidence type="ECO:0000256" key="2">
    <source>
        <dbReference type="ARBA" id="ARBA00022448"/>
    </source>
</evidence>
<name>A0ABR8RYI3_9MICO</name>
<dbReference type="InterPro" id="IPR035906">
    <property type="entry name" value="MetI-like_sf"/>
</dbReference>
<feature type="transmembrane region" description="Helical" evidence="7">
    <location>
        <begin position="86"/>
        <end position="113"/>
    </location>
</feature>
<keyword evidence="3" id="KW-1003">Cell membrane</keyword>
<dbReference type="EMBL" id="JACSQP010000001">
    <property type="protein sequence ID" value="MBD7956271.1"/>
    <property type="molecule type" value="Genomic_DNA"/>
</dbReference>
<evidence type="ECO:0000259" key="8">
    <source>
        <dbReference type="PROSITE" id="PS50928"/>
    </source>
</evidence>
<keyword evidence="2 7" id="KW-0813">Transport</keyword>
<evidence type="ECO:0000256" key="4">
    <source>
        <dbReference type="ARBA" id="ARBA00022692"/>
    </source>
</evidence>
<feature type="transmembrane region" description="Helical" evidence="7">
    <location>
        <begin position="125"/>
        <end position="148"/>
    </location>
</feature>
<dbReference type="CDD" id="cd06261">
    <property type="entry name" value="TM_PBP2"/>
    <property type="match status" value="1"/>
</dbReference>
<keyword evidence="5 7" id="KW-1133">Transmembrane helix</keyword>
<feature type="transmembrane region" description="Helical" evidence="7">
    <location>
        <begin position="28"/>
        <end position="51"/>
    </location>
</feature>
<evidence type="ECO:0000256" key="3">
    <source>
        <dbReference type="ARBA" id="ARBA00022475"/>
    </source>
</evidence>
<dbReference type="PANTHER" id="PTHR43005:SF1">
    <property type="entry name" value="SPERMIDINE_PUTRESCINE TRANSPORT SYSTEM PERMEASE PROTEIN"/>
    <property type="match status" value="1"/>
</dbReference>
<keyword evidence="4 7" id="KW-0812">Transmembrane</keyword>